<accession>A0A8S5RG94</accession>
<protein>
    <submittedName>
        <fullName evidence="1">Uncharacterized protein</fullName>
    </submittedName>
</protein>
<organism evidence="1">
    <name type="scientific">virus sp. ctQmo6</name>
    <dbReference type="NCBI Taxonomy" id="2827990"/>
    <lineage>
        <taxon>Viruses</taxon>
    </lineage>
</organism>
<dbReference type="EMBL" id="BK059102">
    <property type="protein sequence ID" value="DAE30093.1"/>
    <property type="molecule type" value="Genomic_DNA"/>
</dbReference>
<sequence length="53" mass="6206">MNKINFNDIAPKDYSCHFHDCRYNAFGCCTDGENREKCLEIVKLVLCMEENDD</sequence>
<name>A0A8S5RG94_9VIRU</name>
<reference evidence="1" key="1">
    <citation type="journal article" date="2021" name="Proc. Natl. Acad. Sci. U.S.A.">
        <title>A Catalog of Tens of Thousands of Viruses from Human Metagenomes Reveals Hidden Associations with Chronic Diseases.</title>
        <authorList>
            <person name="Tisza M.J."/>
            <person name="Buck C.B."/>
        </authorList>
    </citation>
    <scope>NUCLEOTIDE SEQUENCE</scope>
    <source>
        <strain evidence="1">CtQmo6</strain>
    </source>
</reference>
<proteinExistence type="predicted"/>
<evidence type="ECO:0000313" key="1">
    <source>
        <dbReference type="EMBL" id="DAE30093.1"/>
    </source>
</evidence>